<reference evidence="2 3" key="1">
    <citation type="journal article" date="2023" name="G3 (Bethesda)">
        <title>A chromosome-level genome assembly of Zasmidium syzygii isolated from banana leaves.</title>
        <authorList>
            <person name="van Westerhoven A.C."/>
            <person name="Mehrabi R."/>
            <person name="Talebi R."/>
            <person name="Steentjes M.B.F."/>
            <person name="Corcolon B."/>
            <person name="Chong P.A."/>
            <person name="Kema G.H.J."/>
            <person name="Seidl M.F."/>
        </authorList>
    </citation>
    <scope>NUCLEOTIDE SEQUENCE [LARGE SCALE GENOMIC DNA]</scope>
    <source>
        <strain evidence="2 3">P124</strain>
    </source>
</reference>
<keyword evidence="1" id="KW-0812">Transmembrane</keyword>
<dbReference type="PANTHER" id="PTHR37577:SF1">
    <property type="entry name" value="INTEGRAL MEMBRANE PROTEIN"/>
    <property type="match status" value="1"/>
</dbReference>
<keyword evidence="1" id="KW-0472">Membrane</keyword>
<name>A0ABR0ELF7_ZASCE</name>
<evidence type="ECO:0000313" key="2">
    <source>
        <dbReference type="EMBL" id="KAK4501996.1"/>
    </source>
</evidence>
<protein>
    <submittedName>
        <fullName evidence="2">Uncharacterized protein</fullName>
    </submittedName>
</protein>
<dbReference type="CDD" id="cd13426">
    <property type="entry name" value="Peptidase_G1"/>
    <property type="match status" value="1"/>
</dbReference>
<dbReference type="InterPro" id="IPR038656">
    <property type="entry name" value="Peptidase_G1_sf"/>
</dbReference>
<evidence type="ECO:0000256" key="1">
    <source>
        <dbReference type="SAM" id="Phobius"/>
    </source>
</evidence>
<dbReference type="InterPro" id="IPR013320">
    <property type="entry name" value="ConA-like_dom_sf"/>
</dbReference>
<feature type="transmembrane region" description="Helical" evidence="1">
    <location>
        <begin position="20"/>
        <end position="50"/>
    </location>
</feature>
<comment type="caution">
    <text evidence="2">The sequence shown here is derived from an EMBL/GenBank/DDBJ whole genome shotgun (WGS) entry which is preliminary data.</text>
</comment>
<proteinExistence type="predicted"/>
<feature type="transmembrane region" description="Helical" evidence="1">
    <location>
        <begin position="215"/>
        <end position="236"/>
    </location>
</feature>
<dbReference type="SUPFAM" id="SSF49899">
    <property type="entry name" value="Concanavalin A-like lectins/glucanases"/>
    <property type="match status" value="1"/>
</dbReference>
<dbReference type="InterPro" id="IPR053018">
    <property type="entry name" value="Elsinochrome_Biosynth-Asso"/>
</dbReference>
<keyword evidence="3" id="KW-1185">Reference proteome</keyword>
<keyword evidence="1" id="KW-1133">Transmembrane helix</keyword>
<feature type="transmembrane region" description="Helical" evidence="1">
    <location>
        <begin position="256"/>
        <end position="276"/>
    </location>
</feature>
<gene>
    <name evidence="2" type="ORF">PRZ48_007807</name>
</gene>
<feature type="transmembrane region" description="Helical" evidence="1">
    <location>
        <begin position="319"/>
        <end position="338"/>
    </location>
</feature>
<accession>A0ABR0ELF7</accession>
<dbReference type="InterPro" id="IPR000250">
    <property type="entry name" value="Peptidase_G1"/>
</dbReference>
<feature type="transmembrane region" description="Helical" evidence="1">
    <location>
        <begin position="95"/>
        <end position="115"/>
    </location>
</feature>
<dbReference type="EMBL" id="JAXOVC010000005">
    <property type="protein sequence ID" value="KAK4501996.1"/>
    <property type="molecule type" value="Genomic_DNA"/>
</dbReference>
<sequence>MSNSSLPLCEIAPETARSDAGVAGAGILLAFITTAGLALLLSSFIVLSEIRGKSSHSISRKILSGLSDQQIIEGIGIQVVGLAKINSMVPYHFFIIWMLSLLSTATNFAALMALVQDFKRDWVLRWLRQFAMFVNMVLTIVFGIFVLETNIQNLAPTLPVVCVWREHAKSSDGQGNKTLSVVGTIAVIAASAIIFALGTWYLHMRRQIWGKVVRCVSLIVLMAMAIGAAARVIAISQAFGKPSVELADTGEKEWSFGQLLTMLLLLLPFVSALEIFRGHIHVPEASPHGDLDQIPLTSSDGADLKQDNRYTYQSNPQLLQVRTVFTMLFLLTLLPLTIASPIHPKRQTTVRSPNYSGASLLSAPDGTAINYVTAQINVPETRFVSAEGSPGDTQLSTAWVGIGAGHPGSGNGIIQTGCSFFNDGYQDLYTRCWCEFFPAKAQYFDGFSPNTDDTLLLEVTRVNPTTGHAKITNLNTGEAVETDFSAPDDGTMSTGPDADWVVENPQGANNFADFQVQFFEGCSATTEGGNTYGPNAGTFRTWNEWKDLGDGEGRTRWTVTTLPSESEVQVNWTGPEGS</sequence>
<organism evidence="2 3">
    <name type="scientific">Zasmidium cellare</name>
    <name type="common">Wine cellar mold</name>
    <name type="synonym">Racodium cellare</name>
    <dbReference type="NCBI Taxonomy" id="395010"/>
    <lineage>
        <taxon>Eukaryota</taxon>
        <taxon>Fungi</taxon>
        <taxon>Dikarya</taxon>
        <taxon>Ascomycota</taxon>
        <taxon>Pezizomycotina</taxon>
        <taxon>Dothideomycetes</taxon>
        <taxon>Dothideomycetidae</taxon>
        <taxon>Mycosphaerellales</taxon>
        <taxon>Mycosphaerellaceae</taxon>
        <taxon>Zasmidium</taxon>
    </lineage>
</organism>
<dbReference type="Proteomes" id="UP001305779">
    <property type="component" value="Unassembled WGS sequence"/>
</dbReference>
<dbReference type="PANTHER" id="PTHR37577">
    <property type="entry name" value="INTEGRAL MEMBRANE PROTEIN"/>
    <property type="match status" value="1"/>
</dbReference>
<evidence type="ECO:0000313" key="3">
    <source>
        <dbReference type="Proteomes" id="UP001305779"/>
    </source>
</evidence>
<feature type="transmembrane region" description="Helical" evidence="1">
    <location>
        <begin position="127"/>
        <end position="147"/>
    </location>
</feature>
<dbReference type="Pfam" id="PF01828">
    <property type="entry name" value="Peptidase_A4"/>
    <property type="match status" value="1"/>
</dbReference>
<feature type="transmembrane region" description="Helical" evidence="1">
    <location>
        <begin position="179"/>
        <end position="203"/>
    </location>
</feature>
<dbReference type="Gene3D" id="2.60.120.700">
    <property type="entry name" value="Peptidase G1"/>
    <property type="match status" value="1"/>
</dbReference>